<keyword evidence="1 9" id="KW-0479">Metal-binding</keyword>
<comment type="function">
    <text evidence="9">Transcription factor that binds specifically to a 5'-AA[AG]G-3' consensus core sequence.</text>
</comment>
<evidence type="ECO:0000256" key="3">
    <source>
        <dbReference type="ARBA" id="ARBA00022833"/>
    </source>
</evidence>
<evidence type="ECO:0000259" key="11">
    <source>
        <dbReference type="PROSITE" id="PS50884"/>
    </source>
</evidence>
<evidence type="ECO:0000313" key="13">
    <source>
        <dbReference type="Proteomes" id="UP001497480"/>
    </source>
</evidence>
<keyword evidence="4 9" id="KW-0805">Transcription regulation</keyword>
<keyword evidence="3 9" id="KW-0862">Zinc</keyword>
<dbReference type="PANTHER" id="PTHR31992:SF344">
    <property type="entry name" value="DOF ZINC FINGER PROTEIN"/>
    <property type="match status" value="1"/>
</dbReference>
<keyword evidence="7 8" id="KW-0539">Nucleus</keyword>
<evidence type="ECO:0000256" key="6">
    <source>
        <dbReference type="ARBA" id="ARBA00023163"/>
    </source>
</evidence>
<evidence type="ECO:0000256" key="9">
    <source>
        <dbReference type="RuleBase" id="RU369094"/>
    </source>
</evidence>
<feature type="compositionally biased region" description="Low complexity" evidence="10">
    <location>
        <begin position="123"/>
        <end position="145"/>
    </location>
</feature>
<dbReference type="PANTHER" id="PTHR31992">
    <property type="entry name" value="DOF ZINC FINGER PROTEIN DOF1.4-RELATED"/>
    <property type="match status" value="1"/>
</dbReference>
<feature type="region of interest" description="Disordered" evidence="10">
    <location>
        <begin position="108"/>
        <end position="145"/>
    </location>
</feature>
<keyword evidence="2 8" id="KW-0863">Zinc-finger</keyword>
<evidence type="ECO:0000256" key="1">
    <source>
        <dbReference type="ARBA" id="ARBA00022723"/>
    </source>
</evidence>
<evidence type="ECO:0000256" key="8">
    <source>
        <dbReference type="PROSITE-ProRule" id="PRU00071"/>
    </source>
</evidence>
<keyword evidence="13" id="KW-1185">Reference proteome</keyword>
<proteinExistence type="predicted"/>
<dbReference type="PROSITE" id="PS50884">
    <property type="entry name" value="ZF_DOF_2"/>
    <property type="match status" value="1"/>
</dbReference>
<feature type="domain" description="Dof-type" evidence="11">
    <location>
        <begin position="63"/>
        <end position="117"/>
    </location>
</feature>
<dbReference type="GO" id="GO:0005634">
    <property type="term" value="C:nucleus"/>
    <property type="evidence" value="ECO:0007669"/>
    <property type="project" value="UniProtKB-SubCell"/>
</dbReference>
<evidence type="ECO:0000313" key="12">
    <source>
        <dbReference type="EMBL" id="CAL0312065.1"/>
    </source>
</evidence>
<comment type="caution">
    <text evidence="12">The sequence shown here is derived from an EMBL/GenBank/DDBJ whole genome shotgun (WGS) entry which is preliminary data.</text>
</comment>
<dbReference type="GO" id="GO:0003677">
    <property type="term" value="F:DNA binding"/>
    <property type="evidence" value="ECO:0007669"/>
    <property type="project" value="UniProtKB-UniRule"/>
</dbReference>
<evidence type="ECO:0000256" key="7">
    <source>
        <dbReference type="ARBA" id="ARBA00023242"/>
    </source>
</evidence>
<accession>A0AAV1WRV5</accession>
<dbReference type="GO" id="GO:0003700">
    <property type="term" value="F:DNA-binding transcription factor activity"/>
    <property type="evidence" value="ECO:0007669"/>
    <property type="project" value="UniProtKB-UniRule"/>
</dbReference>
<name>A0AAV1WRV5_LUPLU</name>
<evidence type="ECO:0000256" key="5">
    <source>
        <dbReference type="ARBA" id="ARBA00023125"/>
    </source>
</evidence>
<organism evidence="12 13">
    <name type="scientific">Lupinus luteus</name>
    <name type="common">European yellow lupine</name>
    <dbReference type="NCBI Taxonomy" id="3873"/>
    <lineage>
        <taxon>Eukaryota</taxon>
        <taxon>Viridiplantae</taxon>
        <taxon>Streptophyta</taxon>
        <taxon>Embryophyta</taxon>
        <taxon>Tracheophyta</taxon>
        <taxon>Spermatophyta</taxon>
        <taxon>Magnoliopsida</taxon>
        <taxon>eudicotyledons</taxon>
        <taxon>Gunneridae</taxon>
        <taxon>Pentapetalae</taxon>
        <taxon>rosids</taxon>
        <taxon>fabids</taxon>
        <taxon>Fabales</taxon>
        <taxon>Fabaceae</taxon>
        <taxon>Papilionoideae</taxon>
        <taxon>50 kb inversion clade</taxon>
        <taxon>genistoids sensu lato</taxon>
        <taxon>core genistoids</taxon>
        <taxon>Genisteae</taxon>
        <taxon>Lupinus</taxon>
    </lineage>
</organism>
<keyword evidence="5 8" id="KW-0238">DNA-binding</keyword>
<protein>
    <recommendedName>
        <fullName evidence="9">Dof zinc finger protein</fullName>
    </recommendedName>
</protein>
<dbReference type="Proteomes" id="UP001497480">
    <property type="component" value="Unassembled WGS sequence"/>
</dbReference>
<dbReference type="EMBL" id="CAXHTB010000009">
    <property type="protein sequence ID" value="CAL0312065.1"/>
    <property type="molecule type" value="Genomic_DNA"/>
</dbReference>
<evidence type="ECO:0000256" key="4">
    <source>
        <dbReference type="ARBA" id="ARBA00023015"/>
    </source>
</evidence>
<dbReference type="GO" id="GO:0008270">
    <property type="term" value="F:zinc ion binding"/>
    <property type="evidence" value="ECO:0007669"/>
    <property type="project" value="UniProtKB-KW"/>
</dbReference>
<gene>
    <name evidence="12" type="ORF">LLUT_LOCUS13125</name>
</gene>
<dbReference type="AlphaFoldDB" id="A0AAV1WRV5"/>
<keyword evidence="6 9" id="KW-0804">Transcription</keyword>
<evidence type="ECO:0000256" key="2">
    <source>
        <dbReference type="ARBA" id="ARBA00022771"/>
    </source>
</evidence>
<reference evidence="12 13" key="1">
    <citation type="submission" date="2024-03" db="EMBL/GenBank/DDBJ databases">
        <authorList>
            <person name="Martinez-Hernandez J."/>
        </authorList>
    </citation>
    <scope>NUCLEOTIDE SEQUENCE [LARGE SCALE GENOMIC DNA]</scope>
</reference>
<dbReference type="PROSITE" id="PS01361">
    <property type="entry name" value="ZF_DOF_1"/>
    <property type="match status" value="1"/>
</dbReference>
<dbReference type="Pfam" id="PF02701">
    <property type="entry name" value="Zn_ribbon_Dof"/>
    <property type="match status" value="1"/>
</dbReference>
<dbReference type="InterPro" id="IPR045174">
    <property type="entry name" value="Dof"/>
</dbReference>
<comment type="subcellular location">
    <subcellularLocation>
        <location evidence="8 9">Nucleus</location>
    </subcellularLocation>
</comment>
<dbReference type="InterPro" id="IPR003851">
    <property type="entry name" value="Znf_Dof"/>
</dbReference>
<sequence length="343" mass="38180">MWLREERTRAKRLLNAKRGLIMFLSSDTHNIDDHQKNSMASSTGIRAMEKPGQELLQQQQQALNCPRCDSSNTKFCYYNNYSLSQPRHFCKACKRYWTRGGTLRNVPVGGGCRKNKRVKRPNIDTTPSSPSSNSNPPNNTIITSTTSNHVSPLFYGLPPSRNSCDVMSTLQFPRFGSGYDLQPQMNNLGLGFSSEVMSSDNNGYRNGFISSNNNTFVSTYSSIFGSSTSTPSTPVMDPLLLQQKLMNREMKEVPDSNNFQGLEGLQMEGNNCDGGVMGSNEVVKVEGQNRLDWNINGGASCQNQMDQHMDLLSHDPLLYWNTATAMGTWSDQPNINPSVSSLI</sequence>
<evidence type="ECO:0000256" key="10">
    <source>
        <dbReference type="SAM" id="MobiDB-lite"/>
    </source>
</evidence>